<proteinExistence type="predicted"/>
<organism evidence="2 3">
    <name type="scientific">Parasphingopyxis marina</name>
    <dbReference type="NCBI Taxonomy" id="2761622"/>
    <lineage>
        <taxon>Bacteria</taxon>
        <taxon>Pseudomonadati</taxon>
        <taxon>Pseudomonadota</taxon>
        <taxon>Alphaproteobacteria</taxon>
        <taxon>Sphingomonadales</taxon>
        <taxon>Sphingomonadaceae</taxon>
        <taxon>Parasphingopyxis</taxon>
    </lineage>
</organism>
<dbReference type="Gene3D" id="1.20.120.1760">
    <property type="match status" value="1"/>
</dbReference>
<accession>A0A842I3S1</accession>
<comment type="caution">
    <text evidence="2">The sequence shown here is derived from an EMBL/GenBank/DDBJ whole genome shotgun (WGS) entry which is preliminary data.</text>
</comment>
<feature type="transmembrane region" description="Helical" evidence="1">
    <location>
        <begin position="116"/>
        <end position="135"/>
    </location>
</feature>
<keyword evidence="3" id="KW-1185">Reference proteome</keyword>
<gene>
    <name evidence="2" type="ORF">H6P80_13905</name>
</gene>
<feature type="transmembrane region" description="Helical" evidence="1">
    <location>
        <begin position="156"/>
        <end position="173"/>
    </location>
</feature>
<protein>
    <submittedName>
        <fullName evidence="2">CDP-alcohol phosphatidyltransferase family protein</fullName>
    </submittedName>
</protein>
<keyword evidence="1" id="KW-0812">Transmembrane</keyword>
<reference evidence="2 3" key="1">
    <citation type="submission" date="2020-08" db="EMBL/GenBank/DDBJ databases">
        <title>Draft genome sequence of Parasphingopyxis sp. GrpM-11.</title>
        <authorList>
            <person name="Oh J."/>
            <person name="Roh D.-H."/>
        </authorList>
    </citation>
    <scope>NUCLEOTIDE SEQUENCE [LARGE SCALE GENOMIC DNA]</scope>
    <source>
        <strain evidence="2 3">GrpM-11</strain>
    </source>
</reference>
<keyword evidence="2" id="KW-0808">Transferase</keyword>
<dbReference type="Proteomes" id="UP000564378">
    <property type="component" value="Unassembled WGS sequence"/>
</dbReference>
<evidence type="ECO:0000313" key="3">
    <source>
        <dbReference type="Proteomes" id="UP000564378"/>
    </source>
</evidence>
<feature type="transmembrane region" description="Helical" evidence="1">
    <location>
        <begin position="30"/>
        <end position="51"/>
    </location>
</feature>
<name>A0A842I3S1_9SPHN</name>
<keyword evidence="1" id="KW-0472">Membrane</keyword>
<feature type="transmembrane region" description="Helical" evidence="1">
    <location>
        <begin position="179"/>
        <end position="199"/>
    </location>
</feature>
<keyword evidence="1" id="KW-1133">Transmembrane helix</keyword>
<dbReference type="InterPro" id="IPR043130">
    <property type="entry name" value="CDP-OH_PTrfase_TM_dom"/>
</dbReference>
<dbReference type="AlphaFoldDB" id="A0A842I3S1"/>
<dbReference type="GO" id="GO:0016740">
    <property type="term" value="F:transferase activity"/>
    <property type="evidence" value="ECO:0007669"/>
    <property type="project" value="UniProtKB-KW"/>
</dbReference>
<evidence type="ECO:0000313" key="2">
    <source>
        <dbReference type="EMBL" id="MBC2778714.1"/>
    </source>
</evidence>
<sequence length="210" mass="21960">MAEPSNRRPLASRGTGWAARAARLMLASGLTPNAISVIGIGFAALGAWALIEAPNHPSLYLAAAFGIQLRLLCNMLDGMVAVEGGKGSATGPLYNEAPDRIEDSLLLIAAGYATPWWWIGWLAALLAMFTAYVRALGGSLGFGQDFRGPMAKPHRMAALTLGCLAALGEALWLETRYALAIALAIIVVGAALTGIRRVLGISHALRDAAP</sequence>
<dbReference type="EMBL" id="JACJVJ010000002">
    <property type="protein sequence ID" value="MBC2778714.1"/>
    <property type="molecule type" value="Genomic_DNA"/>
</dbReference>
<evidence type="ECO:0000256" key="1">
    <source>
        <dbReference type="SAM" id="Phobius"/>
    </source>
</evidence>